<dbReference type="Proteomes" id="UP000501069">
    <property type="component" value="Chromosome"/>
</dbReference>
<proteinExistence type="predicted"/>
<evidence type="ECO:0000313" key="2">
    <source>
        <dbReference type="EMBL" id="QIX89220.1"/>
    </source>
</evidence>
<dbReference type="EMBL" id="CP050964">
    <property type="protein sequence ID" value="QIX89220.1"/>
    <property type="molecule type" value="Genomic_DNA"/>
</dbReference>
<evidence type="ECO:0000259" key="1">
    <source>
        <dbReference type="Pfam" id="PF00381"/>
    </source>
</evidence>
<protein>
    <submittedName>
        <fullName evidence="2">HPr family phosphocarrier protein</fullName>
    </submittedName>
</protein>
<dbReference type="GeneID" id="57959657"/>
<reference evidence="2 3" key="1">
    <citation type="submission" date="2019-11" db="EMBL/GenBank/DDBJ databases">
        <title>FDA dAtabase for Regulatory Grade micrObial Sequences (FDA-ARGOS): Supporting development and validation of Infectious Disease Dx tests.</title>
        <authorList>
            <person name="Turner S."/>
            <person name="Byrd R."/>
            <person name="Tallon L."/>
            <person name="Sadzewicz L."/>
            <person name="Vavikolanu K."/>
            <person name="Mehta A."/>
            <person name="Aluvathingal J."/>
            <person name="Nadendla S."/>
            <person name="Myers T."/>
            <person name="Yan Y."/>
            <person name="Sichtig H."/>
        </authorList>
    </citation>
    <scope>NUCLEOTIDE SEQUENCE [LARGE SCALE GENOMIC DNA]</scope>
    <source>
        <strain evidence="2 3">FDAARGOS_739</strain>
    </source>
</reference>
<dbReference type="Pfam" id="PF00381">
    <property type="entry name" value="PTS-HPr"/>
    <property type="match status" value="1"/>
</dbReference>
<dbReference type="InterPro" id="IPR035895">
    <property type="entry name" value="HPr-like_sf"/>
</dbReference>
<sequence>MNKTKIKLESPEQVTDFINLCAKYNNDINLYDGSVVVDAKSVIGVFGIQAGKEIEVEMLGVDKDEIVNFMKETKVYEVHNENSI</sequence>
<evidence type="ECO:0000313" key="3">
    <source>
        <dbReference type="Proteomes" id="UP000501069"/>
    </source>
</evidence>
<dbReference type="SUPFAM" id="SSF55594">
    <property type="entry name" value="HPr-like"/>
    <property type="match status" value="1"/>
</dbReference>
<dbReference type="AlphaFoldDB" id="A0AAP9LWH8"/>
<name>A0AAP9LWH8_9FIRM</name>
<accession>A0AAP9LWH8</accession>
<dbReference type="RefSeq" id="WP_002588677.1">
    <property type="nucleotide sequence ID" value="NZ_CABKQO010000001.1"/>
</dbReference>
<feature type="domain" description="HPr" evidence="1">
    <location>
        <begin position="15"/>
        <end position="71"/>
    </location>
</feature>
<organism evidence="2 3">
    <name type="scientific">Enterocloster clostridioformis</name>
    <dbReference type="NCBI Taxonomy" id="1531"/>
    <lineage>
        <taxon>Bacteria</taxon>
        <taxon>Bacillati</taxon>
        <taxon>Bacillota</taxon>
        <taxon>Clostridia</taxon>
        <taxon>Lachnospirales</taxon>
        <taxon>Lachnospiraceae</taxon>
        <taxon>Enterocloster</taxon>
    </lineage>
</organism>
<dbReference type="InterPro" id="IPR000032">
    <property type="entry name" value="HPr-like"/>
</dbReference>
<gene>
    <name evidence="2" type="ORF">FOC47_00645</name>
</gene>
<dbReference type="Gene3D" id="3.30.1340.10">
    <property type="entry name" value="HPr-like"/>
    <property type="match status" value="1"/>
</dbReference>